<accession>A0ABQ1FI40</accession>
<name>A0ABQ1FI40_9BACL</name>
<dbReference type="EMBL" id="BMHE01000068">
    <property type="protein sequence ID" value="GGA13025.1"/>
    <property type="molecule type" value="Genomic_DNA"/>
</dbReference>
<dbReference type="Proteomes" id="UP000615455">
    <property type="component" value="Unassembled WGS sequence"/>
</dbReference>
<evidence type="ECO:0000313" key="1">
    <source>
        <dbReference type="EMBL" id="GGA13025.1"/>
    </source>
</evidence>
<reference evidence="2" key="1">
    <citation type="journal article" date="2019" name="Int. J. Syst. Evol. Microbiol.">
        <title>The Global Catalogue of Microorganisms (GCM) 10K type strain sequencing project: providing services to taxonomists for standard genome sequencing and annotation.</title>
        <authorList>
            <consortium name="The Broad Institute Genomics Platform"/>
            <consortium name="The Broad Institute Genome Sequencing Center for Infectious Disease"/>
            <person name="Wu L."/>
            <person name="Ma J."/>
        </authorList>
    </citation>
    <scope>NUCLEOTIDE SEQUENCE [LARGE SCALE GENOMIC DNA]</scope>
    <source>
        <strain evidence="2">CGMCC 1.15043</strain>
    </source>
</reference>
<comment type="caution">
    <text evidence="1">The sequence shown here is derived from an EMBL/GenBank/DDBJ whole genome shotgun (WGS) entry which is preliminary data.</text>
</comment>
<organism evidence="1 2">
    <name type="scientific">Paenibacillus marchantiophytorum</name>
    <dbReference type="NCBI Taxonomy" id="1619310"/>
    <lineage>
        <taxon>Bacteria</taxon>
        <taxon>Bacillati</taxon>
        <taxon>Bacillota</taxon>
        <taxon>Bacilli</taxon>
        <taxon>Bacillales</taxon>
        <taxon>Paenibacillaceae</taxon>
        <taxon>Paenibacillus</taxon>
    </lineage>
</organism>
<gene>
    <name evidence="1" type="ORF">GCM10008018_67500</name>
</gene>
<evidence type="ECO:0000313" key="2">
    <source>
        <dbReference type="Proteomes" id="UP000615455"/>
    </source>
</evidence>
<keyword evidence="2" id="KW-1185">Reference proteome</keyword>
<protein>
    <submittedName>
        <fullName evidence="1">Uncharacterized protein</fullName>
    </submittedName>
</protein>
<dbReference type="RefSeq" id="WP_189020175.1">
    <property type="nucleotide sequence ID" value="NZ_BMHE01000068.1"/>
</dbReference>
<proteinExistence type="predicted"/>
<sequence length="94" mass="10744">MELFLNNIGSLIEIGFENTEIFSVISKITELKKSDEQEIHFNIFYSGVLTGFTIIVYRLPSSLIDLEFITDKELAEQIQGAAELYNNPSNTTWH</sequence>